<dbReference type="SMART" id="SM00494">
    <property type="entry name" value="ChtBD2"/>
    <property type="match status" value="2"/>
</dbReference>
<proteinExistence type="predicted"/>
<keyword evidence="1" id="KW-0472">Membrane</keyword>
<dbReference type="Proteomes" id="UP001265762">
    <property type="component" value="Segment"/>
</dbReference>
<reference evidence="3" key="1">
    <citation type="journal article" date="2022" name="Virus Res.">
        <title>Genome analysis of Psilogramma increta granulovirus and its intrapopulation diversity.</title>
        <authorList>
            <person name="Zhang H."/>
            <person name="Li L."/>
            <person name="Chen B."/>
            <person name="Zuo Y."/>
            <person name="Wu W."/>
            <person name="Yuan M."/>
            <person name="Yang K."/>
        </authorList>
    </citation>
    <scope>NUCLEOTIDE SEQUENCE</scope>
    <source>
        <strain evidence="3">GZ</strain>
    </source>
</reference>
<evidence type="ECO:0000313" key="4">
    <source>
        <dbReference type="Proteomes" id="UP001265762"/>
    </source>
</evidence>
<organism evidence="3 4">
    <name type="scientific">Psilogramma increta granulovirus</name>
    <dbReference type="NCBI Taxonomy" id="2953508"/>
    <lineage>
        <taxon>Viruses</taxon>
        <taxon>Viruses incertae sedis</taxon>
        <taxon>Naldaviricetes</taxon>
        <taxon>Lefavirales</taxon>
        <taxon>Baculoviridae</taxon>
        <taxon>Betabaculovirus</taxon>
        <taxon>Betabaculovirus psincretae</taxon>
    </lineage>
</organism>
<keyword evidence="1" id="KW-1133">Transmembrane helix</keyword>
<evidence type="ECO:0000259" key="2">
    <source>
        <dbReference type="PROSITE" id="PS50940"/>
    </source>
</evidence>
<dbReference type="GO" id="GO:0005576">
    <property type="term" value="C:extracellular region"/>
    <property type="evidence" value="ECO:0007669"/>
    <property type="project" value="InterPro"/>
</dbReference>
<dbReference type="Pfam" id="PF01607">
    <property type="entry name" value="CBM_14"/>
    <property type="match status" value="1"/>
</dbReference>
<dbReference type="GO" id="GO:0008061">
    <property type="term" value="F:chitin binding"/>
    <property type="evidence" value="ECO:0007669"/>
    <property type="project" value="InterPro"/>
</dbReference>
<dbReference type="InterPro" id="IPR002557">
    <property type="entry name" value="Chitin-bd_dom"/>
</dbReference>
<keyword evidence="4" id="KW-1185">Reference proteome</keyword>
<feature type="domain" description="Chitin-binding type-2" evidence="2">
    <location>
        <begin position="101"/>
        <end position="163"/>
    </location>
</feature>
<dbReference type="PROSITE" id="PS50940">
    <property type="entry name" value="CHIT_BIND_II"/>
    <property type="match status" value="1"/>
</dbReference>
<protein>
    <recommendedName>
        <fullName evidence="2">Chitin-binding type-2 domain-containing protein</fullName>
    </recommendedName>
</protein>
<sequence length="166" mass="19030">MYITTIIRVILVFMLIFFVFFVFLSQLLTSTQQPDNDNLEDMVNGCSQASMSNCQHFYSCLGILSSCRAQDRFDSNVTRQCQNYYLTDCGDRYNPPFPTISELCTPFWNNQSTQHVFPTTICSRYLMCDTITNVTQNQICPDGTLFSIPDMTCLPELEVDCGKRIV</sequence>
<dbReference type="SUPFAM" id="SSF57625">
    <property type="entry name" value="Invertebrate chitin-binding proteins"/>
    <property type="match status" value="1"/>
</dbReference>
<feature type="transmembrane region" description="Helical" evidence="1">
    <location>
        <begin position="6"/>
        <end position="24"/>
    </location>
</feature>
<evidence type="ECO:0000256" key="1">
    <source>
        <dbReference type="SAM" id="Phobius"/>
    </source>
</evidence>
<name>A0A977TNR4_9BBAC</name>
<keyword evidence="1" id="KW-0812">Transmembrane</keyword>
<accession>A0A977TNR4</accession>
<evidence type="ECO:0000313" key="3">
    <source>
        <dbReference type="EMBL" id="UXX41873.1"/>
    </source>
</evidence>
<dbReference type="EMBL" id="ON803509">
    <property type="protein sequence ID" value="UXX41873.1"/>
    <property type="molecule type" value="Genomic_DNA"/>
</dbReference>
<dbReference type="InterPro" id="IPR036508">
    <property type="entry name" value="Chitin-bd_dom_sf"/>
</dbReference>